<feature type="compositionally biased region" description="Polar residues" evidence="1">
    <location>
        <begin position="221"/>
        <end position="234"/>
    </location>
</feature>
<feature type="transmembrane region" description="Helical" evidence="2">
    <location>
        <begin position="98"/>
        <end position="116"/>
    </location>
</feature>
<feature type="transmembrane region" description="Helical" evidence="2">
    <location>
        <begin position="24"/>
        <end position="46"/>
    </location>
</feature>
<sequence precursor="true">MAFEYQVIKYNEWLLGNPRDPREWGFLLGSIAILLILGMVIPLIWFLVASIPLGPSEAFYLVARSIFSGVTEDLPRFSMRRTMAIARVAIQEAIRNRVLVGFAVFVVLLLFAGLFLDVENGNPARVYLSTVLVSTNYLVLLMALFLSTFSLPNDIKNRTIYTVVTKPIRASEIVFGRIIGFAAVGTAMIAGMGLLSYIFVVRGLTHDHVVEVETVIEDESGSTSSGARLAGQTSRDSHHRHTFEVGPDGKGRTNLVMGHTHEVTRVGEGDDAKYLVGPPEGHLIARSPVFGSLVIRDRDGTVGKGINVGSEWEYRGYIEGGARSKSEASWTFSGITPERYPDGLPLELNLRVFRTFKGDIERGILGEIIIRNPNDKAKVRSSGPIPFESKEFVSDFRLIKRELTGALGSGSSKLDLFEDLVHEGQVEVVIRCAEPGQYFGVAQADVYLRPGDSTFELNMVKAYFSIWMQMLLVTSFGVTFSTFLSGPVAMLAALSGIILGYFGQFVREVATGAVEGGGPIESTIRLLTQQNVQNELDINSIAAMVVQGIDQVLMQSIRVATYVLPDYNRFDTTKFVANGYDIFSDVVLQQVTMAAVYTLVVAVVGYFFLKTREIAA</sequence>
<feature type="transmembrane region" description="Helical" evidence="2">
    <location>
        <begin position="58"/>
        <end position="77"/>
    </location>
</feature>
<protein>
    <submittedName>
        <fullName evidence="3">Uncharacterized protein</fullName>
    </submittedName>
</protein>
<dbReference type="PANTHER" id="PTHR43471">
    <property type="entry name" value="ABC TRANSPORTER PERMEASE"/>
    <property type="match status" value="1"/>
</dbReference>
<dbReference type="eggNOG" id="COG1277">
    <property type="taxonomic scope" value="Bacteria"/>
</dbReference>
<keyword evidence="2" id="KW-0472">Membrane</keyword>
<feature type="transmembrane region" description="Helical" evidence="2">
    <location>
        <begin position="462"/>
        <end position="481"/>
    </location>
</feature>
<organism evidence="3 4">
    <name type="scientific">Pirellula staleyi (strain ATCC 27377 / DSM 6068 / ICPB 4128)</name>
    <name type="common">Pirella staleyi</name>
    <dbReference type="NCBI Taxonomy" id="530564"/>
    <lineage>
        <taxon>Bacteria</taxon>
        <taxon>Pseudomonadati</taxon>
        <taxon>Planctomycetota</taxon>
        <taxon>Planctomycetia</taxon>
        <taxon>Pirellulales</taxon>
        <taxon>Pirellulaceae</taxon>
        <taxon>Pirellula</taxon>
    </lineage>
</organism>
<name>D2R4J2_PIRSD</name>
<dbReference type="PANTHER" id="PTHR43471:SF10">
    <property type="entry name" value="SLL1107 PROTEIN"/>
    <property type="match status" value="1"/>
</dbReference>
<dbReference type="HOGENOM" id="CLU_447369_0_0_0"/>
<reference evidence="3 4" key="1">
    <citation type="journal article" date="2009" name="Stand. Genomic Sci.">
        <title>Complete genome sequence of Pirellula staleyi type strain (ATCC 27377).</title>
        <authorList>
            <person name="Clum A."/>
            <person name="Tindall B.J."/>
            <person name="Sikorski J."/>
            <person name="Ivanova N."/>
            <person name="Mavrommatis K."/>
            <person name="Lucas S."/>
            <person name="Glavina del Rio T."/>
            <person name="Nolan M."/>
            <person name="Chen F."/>
            <person name="Tice H."/>
            <person name="Pitluck S."/>
            <person name="Cheng J.F."/>
            <person name="Chertkov O."/>
            <person name="Brettin T."/>
            <person name="Han C."/>
            <person name="Detter J.C."/>
            <person name="Kuske C."/>
            <person name="Bruce D."/>
            <person name="Goodwin L."/>
            <person name="Ovchinikova G."/>
            <person name="Pati A."/>
            <person name="Mikhailova N."/>
            <person name="Chen A."/>
            <person name="Palaniappan K."/>
            <person name="Land M."/>
            <person name="Hauser L."/>
            <person name="Chang Y.J."/>
            <person name="Jeffries C.D."/>
            <person name="Chain P."/>
            <person name="Rohde M."/>
            <person name="Goker M."/>
            <person name="Bristow J."/>
            <person name="Eisen J.A."/>
            <person name="Markowitz V."/>
            <person name="Hugenholtz P."/>
            <person name="Kyrpides N.C."/>
            <person name="Klenk H.P."/>
            <person name="Lapidus A."/>
        </authorList>
    </citation>
    <scope>NUCLEOTIDE SEQUENCE [LARGE SCALE GENOMIC DNA]</scope>
    <source>
        <strain evidence="4">ATCC 27377 / DSM 6068 / ICPB 4128</strain>
    </source>
</reference>
<dbReference type="EMBL" id="CP001848">
    <property type="protein sequence ID" value="ADB17058.1"/>
    <property type="molecule type" value="Genomic_DNA"/>
</dbReference>
<dbReference type="OrthoDB" id="231083at2"/>
<feature type="transmembrane region" description="Helical" evidence="2">
    <location>
        <begin position="174"/>
        <end position="200"/>
    </location>
</feature>
<evidence type="ECO:0000313" key="4">
    <source>
        <dbReference type="Proteomes" id="UP000001887"/>
    </source>
</evidence>
<dbReference type="STRING" id="530564.Psta_2388"/>
<keyword evidence="4" id="KW-1185">Reference proteome</keyword>
<evidence type="ECO:0000313" key="3">
    <source>
        <dbReference type="EMBL" id="ADB17058.1"/>
    </source>
</evidence>
<dbReference type="KEGG" id="psl:Psta_2388"/>
<proteinExistence type="predicted"/>
<feature type="transmembrane region" description="Helical" evidence="2">
    <location>
        <begin position="488"/>
        <end position="506"/>
    </location>
</feature>
<dbReference type="Proteomes" id="UP000001887">
    <property type="component" value="Chromosome"/>
</dbReference>
<evidence type="ECO:0000256" key="2">
    <source>
        <dbReference type="SAM" id="Phobius"/>
    </source>
</evidence>
<feature type="transmembrane region" description="Helical" evidence="2">
    <location>
        <begin position="136"/>
        <end position="153"/>
    </location>
</feature>
<accession>D2R4J2</accession>
<gene>
    <name evidence="3" type="ordered locus">Psta_2388</name>
</gene>
<keyword evidence="2" id="KW-0812">Transmembrane</keyword>
<keyword evidence="2" id="KW-1133">Transmembrane helix</keyword>
<evidence type="ECO:0000256" key="1">
    <source>
        <dbReference type="SAM" id="MobiDB-lite"/>
    </source>
</evidence>
<feature type="region of interest" description="Disordered" evidence="1">
    <location>
        <begin position="221"/>
        <end position="254"/>
    </location>
</feature>
<dbReference type="AlphaFoldDB" id="D2R4J2"/>
<feature type="transmembrane region" description="Helical" evidence="2">
    <location>
        <begin position="587"/>
        <end position="609"/>
    </location>
</feature>